<dbReference type="Proteomes" id="UP000231791">
    <property type="component" value="Chromosome"/>
</dbReference>
<dbReference type="GeneID" id="49382884"/>
<dbReference type="SUPFAM" id="SSF101386">
    <property type="entry name" value="all-alpha NTP pyrophosphatases"/>
    <property type="match status" value="1"/>
</dbReference>
<protein>
    <submittedName>
        <fullName evidence="1">Uncharacterized protein</fullName>
    </submittedName>
</protein>
<organism evidence="1 2">
    <name type="scientific">Streptomyces lavendulae subsp. lavendulae</name>
    <dbReference type="NCBI Taxonomy" id="58340"/>
    <lineage>
        <taxon>Bacteria</taxon>
        <taxon>Bacillati</taxon>
        <taxon>Actinomycetota</taxon>
        <taxon>Actinomycetes</taxon>
        <taxon>Kitasatosporales</taxon>
        <taxon>Streptomycetaceae</taxon>
        <taxon>Streptomyces</taxon>
    </lineage>
</organism>
<evidence type="ECO:0000313" key="2">
    <source>
        <dbReference type="Proteomes" id="UP000231791"/>
    </source>
</evidence>
<dbReference type="KEGG" id="slx:SLAV_09065"/>
<proteinExistence type="predicted"/>
<dbReference type="RefSeq" id="WP_030237710.1">
    <property type="nucleotide sequence ID" value="NZ_CP024985.1"/>
</dbReference>
<keyword evidence="2" id="KW-1185">Reference proteome</keyword>
<gene>
    <name evidence="1" type="ORF">SLAV_09065</name>
</gene>
<dbReference type="AlphaFoldDB" id="A0A2K8PAB1"/>
<reference evidence="1 2" key="1">
    <citation type="submission" date="2017-11" db="EMBL/GenBank/DDBJ databases">
        <title>Complete genome sequence of Streptomyces lavendulae subsp. lavendulae CCM 3239 (formerly 'Streptomyces aureofaciens CCM 3239'), the producer of the angucycline-type antibiotic auricin.</title>
        <authorList>
            <person name="Busche T."/>
            <person name="Novakova R."/>
            <person name="Al'Dilaimi A."/>
            <person name="Homerova D."/>
            <person name="Feckova L."/>
            <person name="Rezuchova B."/>
            <person name="Mingyar E."/>
            <person name="Csolleiova D."/>
            <person name="Bekeova C."/>
            <person name="Winkler A."/>
            <person name="Sevcikova B."/>
            <person name="Kalinowski J."/>
            <person name="Kormanec J."/>
            <person name="Ruckert C."/>
        </authorList>
    </citation>
    <scope>NUCLEOTIDE SEQUENCE [LARGE SCALE GENOMIC DNA]</scope>
    <source>
        <strain evidence="1 2">CCM 3239</strain>
    </source>
</reference>
<dbReference type="Gene3D" id="1.10.287.1080">
    <property type="entry name" value="MazG-like"/>
    <property type="match status" value="1"/>
</dbReference>
<evidence type="ECO:0000313" key="1">
    <source>
        <dbReference type="EMBL" id="ATZ23682.1"/>
    </source>
</evidence>
<dbReference type="OrthoDB" id="4212044at2"/>
<name>A0A2K8PAB1_STRLA</name>
<accession>A0A2K8PAB1</accession>
<sequence>MHDPRNDLHDSRNDWLDDLAALTAGAVERFPRHNDAFHLVSRLAEEAGELAQQVNHMEGMGRKREAHGEPDPDHLTKEVLDVVRCAVAIAAHYGCLANLRTLTSAKLDSYRREGWAR</sequence>
<dbReference type="EMBL" id="CP024985">
    <property type="protein sequence ID" value="ATZ23682.1"/>
    <property type="molecule type" value="Genomic_DNA"/>
</dbReference>